<organism evidence="4 5">
    <name type="scientific">Imshaugia aleurites</name>
    <dbReference type="NCBI Taxonomy" id="172621"/>
    <lineage>
        <taxon>Eukaryota</taxon>
        <taxon>Fungi</taxon>
        <taxon>Dikarya</taxon>
        <taxon>Ascomycota</taxon>
        <taxon>Pezizomycotina</taxon>
        <taxon>Lecanoromycetes</taxon>
        <taxon>OSLEUM clade</taxon>
        <taxon>Lecanoromycetidae</taxon>
        <taxon>Lecanorales</taxon>
        <taxon>Lecanorineae</taxon>
        <taxon>Parmeliaceae</taxon>
        <taxon>Imshaugia</taxon>
    </lineage>
</organism>
<dbReference type="InterPro" id="IPR050357">
    <property type="entry name" value="Arrestin_domain-protein"/>
</dbReference>
<dbReference type="GO" id="GO:0005886">
    <property type="term" value="C:plasma membrane"/>
    <property type="evidence" value="ECO:0007669"/>
    <property type="project" value="TreeGrafter"/>
</dbReference>
<dbReference type="PANTHER" id="PTHR11188:SF17">
    <property type="entry name" value="FI21816P1"/>
    <property type="match status" value="1"/>
</dbReference>
<dbReference type="Proteomes" id="UP000664534">
    <property type="component" value="Unassembled WGS sequence"/>
</dbReference>
<dbReference type="InterPro" id="IPR014752">
    <property type="entry name" value="Arrestin-like_C"/>
</dbReference>
<protein>
    <recommendedName>
        <fullName evidence="3">Arrestin C-terminal-like domain-containing protein</fullName>
    </recommendedName>
</protein>
<sequence>MPTDLLDTPRLTHSRLNLAIHLSAPVFMGGATVEGEIHVGVDGGPFETRRKSTPALSLSRISTTLVGIEQCKGRKDMFRALSSDLIDAAHPPPASMAPDSRPDATWDVQPSNSTLPFRLDLPVVMGPPPYKSKKVGISYWLSALAEFRVSGKKHFVRQSREVTVLTVHDPEKALVNLSSPLLATDEIVLSKRPNAQTVKLTAGLHRQTWISGYLIFVDMHIDNKSSKAVKKVELQLERTTLFHSYPAPSTNAGSADVLRLPDHRQTEVVVRKDLADGFQGVPSLSQDLRTCQLELPTGLVSIETGRFFGVRYFLNIQITCSLNKHLKVQLPITIIHPNSIDIPPNALAQVAASIEHKHRNHSSASGTGSPYRYRAGQAFKAARRHSYLQLRKDTMGSTEMEELTRTLEGSPRRIGLKIGDSPKKTKVARRQSANILGASSRSSHQHRLPRSSFDTTTNAKYSIPRSSYETLRPPEQCASPQRRLSRGPRSSLETKVLKGLRGSFESSGPRLQRSTSGLAFDDSDKENRAPR</sequence>
<dbReference type="SMART" id="SM01017">
    <property type="entry name" value="Arrestin_C"/>
    <property type="match status" value="1"/>
</dbReference>
<name>A0A8H3I631_9LECA</name>
<feature type="region of interest" description="Disordered" evidence="2">
    <location>
        <begin position="393"/>
        <end position="531"/>
    </location>
</feature>
<dbReference type="InterPro" id="IPR014756">
    <property type="entry name" value="Ig_E-set"/>
</dbReference>
<evidence type="ECO:0000256" key="1">
    <source>
        <dbReference type="ARBA" id="ARBA00005298"/>
    </source>
</evidence>
<dbReference type="OrthoDB" id="298939at2759"/>
<evidence type="ECO:0000313" key="4">
    <source>
        <dbReference type="EMBL" id="CAF9916282.1"/>
    </source>
</evidence>
<accession>A0A8H3I631</accession>
<feature type="domain" description="Arrestin C-terminal-like" evidence="3">
    <location>
        <begin position="194"/>
        <end position="339"/>
    </location>
</feature>
<gene>
    <name evidence="4" type="ORF">IMSHALPRED_003028</name>
</gene>
<feature type="compositionally biased region" description="Polar residues" evidence="2">
    <location>
        <begin position="452"/>
        <end position="469"/>
    </location>
</feature>
<comment type="caution">
    <text evidence="4">The sequence shown here is derived from an EMBL/GenBank/DDBJ whole genome shotgun (WGS) entry which is preliminary data.</text>
</comment>
<feature type="compositionally biased region" description="Polar residues" evidence="2">
    <location>
        <begin position="431"/>
        <end position="442"/>
    </location>
</feature>
<comment type="similarity">
    <text evidence="1">Belongs to the arrestin family.</text>
</comment>
<dbReference type="AlphaFoldDB" id="A0A8H3I631"/>
<dbReference type="GO" id="GO:0005829">
    <property type="term" value="C:cytosol"/>
    <property type="evidence" value="ECO:0007669"/>
    <property type="project" value="TreeGrafter"/>
</dbReference>
<dbReference type="Gene3D" id="2.60.40.640">
    <property type="match status" value="1"/>
</dbReference>
<evidence type="ECO:0000313" key="5">
    <source>
        <dbReference type="Proteomes" id="UP000664534"/>
    </source>
</evidence>
<dbReference type="PANTHER" id="PTHR11188">
    <property type="entry name" value="ARRESTIN DOMAIN CONTAINING PROTEIN"/>
    <property type="match status" value="1"/>
</dbReference>
<dbReference type="InterPro" id="IPR011022">
    <property type="entry name" value="Arrestin_C-like"/>
</dbReference>
<dbReference type="GO" id="GO:0031625">
    <property type="term" value="F:ubiquitin protein ligase binding"/>
    <property type="evidence" value="ECO:0007669"/>
    <property type="project" value="TreeGrafter"/>
</dbReference>
<dbReference type="EMBL" id="CAJPDT010000016">
    <property type="protein sequence ID" value="CAF9916282.1"/>
    <property type="molecule type" value="Genomic_DNA"/>
</dbReference>
<evidence type="ECO:0000259" key="3">
    <source>
        <dbReference type="SMART" id="SM01017"/>
    </source>
</evidence>
<dbReference type="GO" id="GO:0030674">
    <property type="term" value="F:protein-macromolecule adaptor activity"/>
    <property type="evidence" value="ECO:0007669"/>
    <property type="project" value="TreeGrafter"/>
</dbReference>
<proteinExistence type="inferred from homology"/>
<dbReference type="Pfam" id="PF02752">
    <property type="entry name" value="Arrestin_C"/>
    <property type="match status" value="1"/>
</dbReference>
<dbReference type="GO" id="GO:0070086">
    <property type="term" value="P:ubiquitin-dependent endocytosis"/>
    <property type="evidence" value="ECO:0007669"/>
    <property type="project" value="TreeGrafter"/>
</dbReference>
<keyword evidence="5" id="KW-1185">Reference proteome</keyword>
<dbReference type="SUPFAM" id="SSF81296">
    <property type="entry name" value="E set domains"/>
    <property type="match status" value="1"/>
</dbReference>
<reference evidence="4" key="1">
    <citation type="submission" date="2021-03" db="EMBL/GenBank/DDBJ databases">
        <authorList>
            <person name="Tagirdzhanova G."/>
        </authorList>
    </citation>
    <scope>NUCLEOTIDE SEQUENCE</scope>
</reference>
<evidence type="ECO:0000256" key="2">
    <source>
        <dbReference type="SAM" id="MobiDB-lite"/>
    </source>
</evidence>